<evidence type="ECO:0000313" key="5">
    <source>
        <dbReference type="EMBL" id="SEK71226.1"/>
    </source>
</evidence>
<dbReference type="Gene3D" id="1.10.12.10">
    <property type="entry name" value="Lyase 2-enoyl-coa Hydratase, Chain A, domain 2"/>
    <property type="match status" value="1"/>
</dbReference>
<protein>
    <submittedName>
        <fullName evidence="5">2-(1,2-epoxy-1,2-dihydrophenyl)acetyl-CoA isomerase</fullName>
    </submittedName>
</protein>
<keyword evidence="5" id="KW-0413">Isomerase</keyword>
<dbReference type="GO" id="GO:0016853">
    <property type="term" value="F:isomerase activity"/>
    <property type="evidence" value="ECO:0007669"/>
    <property type="project" value="UniProtKB-KW"/>
</dbReference>
<dbReference type="InterPro" id="IPR029045">
    <property type="entry name" value="ClpP/crotonase-like_dom_sf"/>
</dbReference>
<comment type="catalytic activity">
    <reaction evidence="4">
        <text>a 4-saturated-(3S)-3-hydroxyacyl-CoA = a (3E)-enoyl-CoA + H2O</text>
        <dbReference type="Rhea" id="RHEA:20724"/>
        <dbReference type="ChEBI" id="CHEBI:15377"/>
        <dbReference type="ChEBI" id="CHEBI:58521"/>
        <dbReference type="ChEBI" id="CHEBI:137480"/>
        <dbReference type="EC" id="4.2.1.17"/>
    </reaction>
</comment>
<keyword evidence="6" id="KW-1185">Reference proteome</keyword>
<sequence>MSTDLRVRRAGSALLVAFDRPEVLNAFRRRTYGELVAVLDEAARDDTVGALVLTGTGRAFSAGTDLKEAGARLAAGSNADLVEQTAALQDLTRRFTTHPKVIISAVNGIAVGVGVELAIASDLRLAGHSASFAFKEVHRGLFPSNGVLYSLPRLVGHGRAVDLLLSGETVGAAEAYGAGLVSRLVPDADLIDTALELAERVATAAPTPVRLIKQAMQRVWELDLEEVLDLETEGLLACLRSQDVLEGVRSFIERRPAVYRGD</sequence>
<dbReference type="CDD" id="cd06558">
    <property type="entry name" value="crotonase-like"/>
    <property type="match status" value="1"/>
</dbReference>
<dbReference type="GO" id="GO:0006635">
    <property type="term" value="P:fatty acid beta-oxidation"/>
    <property type="evidence" value="ECO:0007669"/>
    <property type="project" value="TreeGrafter"/>
</dbReference>
<dbReference type="PANTHER" id="PTHR11941">
    <property type="entry name" value="ENOYL-COA HYDRATASE-RELATED"/>
    <property type="match status" value="1"/>
</dbReference>
<reference evidence="5 6" key="1">
    <citation type="submission" date="2016-10" db="EMBL/GenBank/DDBJ databases">
        <authorList>
            <person name="de Groot N.N."/>
        </authorList>
    </citation>
    <scope>NUCLEOTIDE SEQUENCE [LARGE SCALE GENOMIC DNA]</scope>
    <source>
        <strain evidence="5 6">DSM 43357</strain>
    </source>
</reference>
<dbReference type="GO" id="GO:0004300">
    <property type="term" value="F:enoyl-CoA hydratase activity"/>
    <property type="evidence" value="ECO:0007669"/>
    <property type="project" value="UniProtKB-EC"/>
</dbReference>
<dbReference type="AlphaFoldDB" id="A0A1H7J9F0"/>
<dbReference type="Gene3D" id="3.90.226.10">
    <property type="entry name" value="2-enoyl-CoA Hydratase, Chain A, domain 1"/>
    <property type="match status" value="1"/>
</dbReference>
<name>A0A1H7J9F0_9ACTN</name>
<dbReference type="RefSeq" id="WP_091098666.1">
    <property type="nucleotide sequence ID" value="NZ_FOBF01000002.1"/>
</dbReference>
<organism evidence="5 6">
    <name type="scientific">Nonomuraea pusilla</name>
    <dbReference type="NCBI Taxonomy" id="46177"/>
    <lineage>
        <taxon>Bacteria</taxon>
        <taxon>Bacillati</taxon>
        <taxon>Actinomycetota</taxon>
        <taxon>Actinomycetes</taxon>
        <taxon>Streptosporangiales</taxon>
        <taxon>Streptosporangiaceae</taxon>
        <taxon>Nonomuraea</taxon>
    </lineage>
</organism>
<evidence type="ECO:0000256" key="2">
    <source>
        <dbReference type="ARBA" id="ARBA00023239"/>
    </source>
</evidence>
<keyword evidence="2" id="KW-0456">Lyase</keyword>
<dbReference type="SUPFAM" id="SSF52096">
    <property type="entry name" value="ClpP/crotonase"/>
    <property type="match status" value="1"/>
</dbReference>
<comment type="catalytic activity">
    <reaction evidence="3">
        <text>a (3S)-3-hydroxyacyl-CoA = a (2E)-enoyl-CoA + H2O</text>
        <dbReference type="Rhea" id="RHEA:16105"/>
        <dbReference type="ChEBI" id="CHEBI:15377"/>
        <dbReference type="ChEBI" id="CHEBI:57318"/>
        <dbReference type="ChEBI" id="CHEBI:58856"/>
        <dbReference type="EC" id="4.2.1.17"/>
    </reaction>
</comment>
<evidence type="ECO:0000256" key="3">
    <source>
        <dbReference type="ARBA" id="ARBA00023709"/>
    </source>
</evidence>
<evidence type="ECO:0000313" key="6">
    <source>
        <dbReference type="Proteomes" id="UP000198953"/>
    </source>
</evidence>
<dbReference type="Proteomes" id="UP000198953">
    <property type="component" value="Unassembled WGS sequence"/>
</dbReference>
<comment type="similarity">
    <text evidence="1">Belongs to the enoyl-CoA hydratase/isomerase family.</text>
</comment>
<evidence type="ECO:0000256" key="1">
    <source>
        <dbReference type="ARBA" id="ARBA00005254"/>
    </source>
</evidence>
<gene>
    <name evidence="5" type="ORF">SAMN05660976_01055</name>
</gene>
<dbReference type="OrthoDB" id="9777711at2"/>
<evidence type="ECO:0000256" key="4">
    <source>
        <dbReference type="ARBA" id="ARBA00023717"/>
    </source>
</evidence>
<dbReference type="InterPro" id="IPR014748">
    <property type="entry name" value="Enoyl-CoA_hydra_C"/>
</dbReference>
<dbReference type="InterPro" id="IPR001753">
    <property type="entry name" value="Enoyl-CoA_hydra/iso"/>
</dbReference>
<dbReference type="EMBL" id="FOBF01000002">
    <property type="protein sequence ID" value="SEK71226.1"/>
    <property type="molecule type" value="Genomic_DNA"/>
</dbReference>
<dbReference type="STRING" id="46177.SAMN05660976_01055"/>
<dbReference type="PANTHER" id="PTHR11941:SF54">
    <property type="entry name" value="ENOYL-COA HYDRATASE, MITOCHONDRIAL"/>
    <property type="match status" value="1"/>
</dbReference>
<dbReference type="Pfam" id="PF00378">
    <property type="entry name" value="ECH_1"/>
    <property type="match status" value="1"/>
</dbReference>
<accession>A0A1H7J9F0</accession>
<proteinExistence type="inferred from homology"/>